<evidence type="ECO:0000313" key="5">
    <source>
        <dbReference type="EMBL" id="KAF7818577.1"/>
    </source>
</evidence>
<evidence type="ECO:0000259" key="4">
    <source>
        <dbReference type="PROSITE" id="PS50102"/>
    </source>
</evidence>
<comment type="caution">
    <text evidence="5">The sequence shown here is derived from an EMBL/GenBank/DDBJ whole genome shotgun (WGS) entry which is preliminary data.</text>
</comment>
<name>A0A834TAY4_9FABA</name>
<dbReference type="GO" id="GO:0016567">
    <property type="term" value="P:protein ubiquitination"/>
    <property type="evidence" value="ECO:0007669"/>
    <property type="project" value="TreeGrafter"/>
</dbReference>
<sequence>MIQVSVRYDWKLLLDGFEKPYCNVKTIVCSMSKLCWVPYSTKWSSCLRLHIEGLYQVPPYSREFLRLMTVLGTIMCDKGEKSCPICTEEMDLTDQQLKPCKCGYEICVWCWHYIMEMAEKNGTEGRCPACRTPYDKERIVAMAANCQRLVTEMNLKQKKKMQKLKPKASDGRKHLNDVRVIQRNLVYIIGLPLNLADEDLLQHKDYFGRYGKVLKVSISRTATGVVQHSANNSCCVYITYSKEAEAVRCIQSVHCFVLDGRSLRACFGTTKYCHAWLRNLACSNRDCLYLHDYGSQEDSFTKDELVLAFARSRIQQIIGATNNLHRRSGSVLPPPADDPRHMLSAAKSPLDKIENQVKVPCSNSNTRNSTALPGVTSWVMRVSGTLPPDTSTPYSGNPLNSKVEAYNDPQAFVSGVSGVERSALSTRSGEDVLEAHSNAFLVSSELDKHDIGGNFQTSESNVIKAANMERLPSDGMSDCETSLASFMGNGQDIVSPASAKIIEFSKSRNLNIDKSLSSNSDSNSDRDVQGLCTELSSTNISRHLEDTCSVTNSDSILLTNNFTESSGRQHLLQDNQYSDERSTWPALWEDTIVDDLLNIDYKQKNCCKGINKQSSGISSPGLPLNLEQSSHQLWQQDNACHQNNLGKPSHCFDEPLDTVFGEHAERKYNAAGVDNKVSPDMAESSIISNILSLELDAWEDSLVKLLGENDAQCTSMKAPTMRKVQEKNQSRFSFARQDEFLNEASDLEHSFGNTGHAHNKYFASGGLMDNKDTLTEKDRNVLPSSSSVFNIVQSQSFVPSKFSVSKASASTPPGFSLSSRIPPGFSCGRVEQDSNTSVKHMQEQYVPPSGIFGRIRDGDSEGMLAERLNNASIDTRQTFLSQFNPGEDDARLKLLMQQSQNLGFPEYVGNRFSPQNDSYRIPSRFLDQFQPSNPSIYQQLHSQQFSTNVLSSNRQWGGWNDAKNFSDLAMPEVLNNERLVYNNFISNYENIKF</sequence>
<dbReference type="InterPro" id="IPR012677">
    <property type="entry name" value="Nucleotide-bd_a/b_plait_sf"/>
</dbReference>
<organism evidence="5 6">
    <name type="scientific">Senna tora</name>
    <dbReference type="NCBI Taxonomy" id="362788"/>
    <lineage>
        <taxon>Eukaryota</taxon>
        <taxon>Viridiplantae</taxon>
        <taxon>Streptophyta</taxon>
        <taxon>Embryophyta</taxon>
        <taxon>Tracheophyta</taxon>
        <taxon>Spermatophyta</taxon>
        <taxon>Magnoliopsida</taxon>
        <taxon>eudicotyledons</taxon>
        <taxon>Gunneridae</taxon>
        <taxon>Pentapetalae</taxon>
        <taxon>rosids</taxon>
        <taxon>fabids</taxon>
        <taxon>Fabales</taxon>
        <taxon>Fabaceae</taxon>
        <taxon>Caesalpinioideae</taxon>
        <taxon>Cassia clade</taxon>
        <taxon>Senna</taxon>
    </lineage>
</organism>
<dbReference type="GO" id="GO:0008270">
    <property type="term" value="F:zinc ion binding"/>
    <property type="evidence" value="ECO:0007669"/>
    <property type="project" value="UniProtKB-KW"/>
</dbReference>
<dbReference type="Gene3D" id="3.30.70.330">
    <property type="match status" value="1"/>
</dbReference>
<dbReference type="PANTHER" id="PTHR12603:SF22">
    <property type="entry name" value="TRANSCRIPTION FACTOR C2H2 FAMILY-RELATED"/>
    <property type="match status" value="1"/>
</dbReference>
<evidence type="ECO:0000259" key="3">
    <source>
        <dbReference type="PROSITE" id="PS50089"/>
    </source>
</evidence>
<reference evidence="5" key="1">
    <citation type="submission" date="2020-09" db="EMBL/GenBank/DDBJ databases">
        <title>Genome-Enabled Discovery of Anthraquinone Biosynthesis in Senna tora.</title>
        <authorList>
            <person name="Kang S.-H."/>
            <person name="Pandey R.P."/>
            <person name="Lee C.-M."/>
            <person name="Sim J.-S."/>
            <person name="Jeong J.-T."/>
            <person name="Choi B.-S."/>
            <person name="Jung M."/>
            <person name="Ginzburg D."/>
            <person name="Zhao K."/>
            <person name="Won S.Y."/>
            <person name="Oh T.-J."/>
            <person name="Yu Y."/>
            <person name="Kim N.-H."/>
            <person name="Lee O.R."/>
            <person name="Lee T.-H."/>
            <person name="Bashyal P."/>
            <person name="Kim T.-S."/>
            <person name="Lee W.-H."/>
            <person name="Kawkins C."/>
            <person name="Kim C.-K."/>
            <person name="Kim J.S."/>
            <person name="Ahn B.O."/>
            <person name="Rhee S.Y."/>
            <person name="Sohng J.K."/>
        </authorList>
    </citation>
    <scope>NUCLEOTIDE SEQUENCE</scope>
    <source>
        <tissue evidence="5">Leaf</tissue>
    </source>
</reference>
<dbReference type="FunFam" id="3.30.70.330:FF:000161">
    <property type="entry name" value="RNA binding (RRM/RBD/RNP motifs) family protein"/>
    <property type="match status" value="1"/>
</dbReference>
<dbReference type="GO" id="GO:0030014">
    <property type="term" value="C:CCR4-NOT complex"/>
    <property type="evidence" value="ECO:0007669"/>
    <property type="project" value="InterPro"/>
</dbReference>
<evidence type="ECO:0000256" key="2">
    <source>
        <dbReference type="PROSITE-ProRule" id="PRU00176"/>
    </source>
</evidence>
<dbReference type="InterPro" id="IPR039780">
    <property type="entry name" value="Mot2"/>
</dbReference>
<dbReference type="Proteomes" id="UP000634136">
    <property type="component" value="Unassembled WGS sequence"/>
</dbReference>
<dbReference type="OrthoDB" id="1923159at2759"/>
<dbReference type="PANTHER" id="PTHR12603">
    <property type="entry name" value="CCR4-NOT TRANSCRIPTION COMPLEX RELATED"/>
    <property type="match status" value="1"/>
</dbReference>
<gene>
    <name evidence="5" type="ORF">G2W53_024032</name>
</gene>
<dbReference type="CDD" id="cd16618">
    <property type="entry name" value="mRING-HC-C4C4_CNOT4"/>
    <property type="match status" value="1"/>
</dbReference>
<proteinExistence type="predicted"/>
<dbReference type="Gene3D" id="3.30.40.10">
    <property type="entry name" value="Zinc/RING finger domain, C3HC4 (zinc finger)"/>
    <property type="match status" value="1"/>
</dbReference>
<dbReference type="Pfam" id="PF00076">
    <property type="entry name" value="RRM_1"/>
    <property type="match status" value="1"/>
</dbReference>
<dbReference type="Pfam" id="PF14570">
    <property type="entry name" value="zf-RING_4"/>
    <property type="match status" value="1"/>
</dbReference>
<dbReference type="SUPFAM" id="SSF54928">
    <property type="entry name" value="RNA-binding domain, RBD"/>
    <property type="match status" value="1"/>
</dbReference>
<dbReference type="PROSITE" id="PS50102">
    <property type="entry name" value="RRM"/>
    <property type="match status" value="1"/>
</dbReference>
<keyword evidence="1" id="KW-0479">Metal-binding</keyword>
<feature type="domain" description="RRM" evidence="4">
    <location>
        <begin position="184"/>
        <end position="270"/>
    </location>
</feature>
<keyword evidence="6" id="KW-1185">Reference proteome</keyword>
<keyword evidence="1" id="KW-0863">Zinc-finger</keyword>
<evidence type="ECO:0000313" key="6">
    <source>
        <dbReference type="Proteomes" id="UP000634136"/>
    </source>
</evidence>
<evidence type="ECO:0000256" key="1">
    <source>
        <dbReference type="PROSITE-ProRule" id="PRU00175"/>
    </source>
</evidence>
<dbReference type="AlphaFoldDB" id="A0A834TAY4"/>
<keyword evidence="2" id="KW-0694">RNA-binding</keyword>
<dbReference type="InterPro" id="IPR035979">
    <property type="entry name" value="RBD_domain_sf"/>
</dbReference>
<accession>A0A834TAY4</accession>
<dbReference type="InterPro" id="IPR003954">
    <property type="entry name" value="RRM_euk-type"/>
</dbReference>
<feature type="domain" description="RING-type" evidence="3">
    <location>
        <begin position="83"/>
        <end position="131"/>
    </location>
</feature>
<protein>
    <submittedName>
        <fullName evidence="5">CCR4-NOT transcription complex subunit 4</fullName>
    </submittedName>
</protein>
<dbReference type="PROSITE" id="PS50089">
    <property type="entry name" value="ZF_RING_2"/>
    <property type="match status" value="1"/>
</dbReference>
<dbReference type="InterPro" id="IPR013083">
    <property type="entry name" value="Znf_RING/FYVE/PHD"/>
</dbReference>
<dbReference type="InterPro" id="IPR034261">
    <property type="entry name" value="CNOT4_RRM"/>
</dbReference>
<dbReference type="InterPro" id="IPR039515">
    <property type="entry name" value="NOT4_mRING-HC-C4C4"/>
</dbReference>
<dbReference type="InterPro" id="IPR001841">
    <property type="entry name" value="Znf_RING"/>
</dbReference>
<dbReference type="SUPFAM" id="SSF57850">
    <property type="entry name" value="RING/U-box"/>
    <property type="match status" value="1"/>
</dbReference>
<dbReference type="EMBL" id="JAAIUW010000008">
    <property type="protein sequence ID" value="KAF7818577.1"/>
    <property type="molecule type" value="Genomic_DNA"/>
</dbReference>
<dbReference type="CDD" id="cd12438">
    <property type="entry name" value="RRM_CNOT4"/>
    <property type="match status" value="1"/>
</dbReference>
<keyword evidence="1" id="KW-0862">Zinc</keyword>
<dbReference type="GO" id="GO:0003723">
    <property type="term" value="F:RNA binding"/>
    <property type="evidence" value="ECO:0007669"/>
    <property type="project" value="UniProtKB-UniRule"/>
</dbReference>
<dbReference type="InterPro" id="IPR000504">
    <property type="entry name" value="RRM_dom"/>
</dbReference>
<dbReference type="GO" id="GO:0004842">
    <property type="term" value="F:ubiquitin-protein transferase activity"/>
    <property type="evidence" value="ECO:0007669"/>
    <property type="project" value="InterPro"/>
</dbReference>
<dbReference type="SMART" id="SM00361">
    <property type="entry name" value="RRM_1"/>
    <property type="match status" value="1"/>
</dbReference>